<dbReference type="Proteomes" id="UP000032142">
    <property type="component" value="Unassembled WGS sequence"/>
</dbReference>
<protein>
    <submittedName>
        <fullName evidence="1">Uncharacterized protein</fullName>
    </submittedName>
</protein>
<evidence type="ECO:0000313" key="1">
    <source>
        <dbReference type="EMBL" id="KHG20008.1"/>
    </source>
</evidence>
<organism evidence="1 2">
    <name type="scientific">Gossypium arboreum</name>
    <name type="common">Tree cotton</name>
    <name type="synonym">Gossypium nanking</name>
    <dbReference type="NCBI Taxonomy" id="29729"/>
    <lineage>
        <taxon>Eukaryota</taxon>
        <taxon>Viridiplantae</taxon>
        <taxon>Streptophyta</taxon>
        <taxon>Embryophyta</taxon>
        <taxon>Tracheophyta</taxon>
        <taxon>Spermatophyta</taxon>
        <taxon>Magnoliopsida</taxon>
        <taxon>eudicotyledons</taxon>
        <taxon>Gunneridae</taxon>
        <taxon>Pentapetalae</taxon>
        <taxon>rosids</taxon>
        <taxon>malvids</taxon>
        <taxon>Malvales</taxon>
        <taxon>Malvaceae</taxon>
        <taxon>Malvoideae</taxon>
        <taxon>Gossypium</taxon>
    </lineage>
</organism>
<accession>A0A0B0NZS8</accession>
<name>A0A0B0NZS8_GOSAR</name>
<reference evidence="2" key="1">
    <citation type="submission" date="2014-09" db="EMBL/GenBank/DDBJ databases">
        <authorList>
            <person name="Mudge J."/>
            <person name="Ramaraj T."/>
            <person name="Lindquist I.E."/>
            <person name="Bharti A.K."/>
            <person name="Sundararajan A."/>
            <person name="Cameron C.T."/>
            <person name="Woodward J.E."/>
            <person name="May G.D."/>
            <person name="Brubaker C."/>
            <person name="Broadhvest J."/>
            <person name="Wilkins T.A."/>
        </authorList>
    </citation>
    <scope>NUCLEOTIDE SEQUENCE</scope>
    <source>
        <strain evidence="2">cv. AKA8401</strain>
    </source>
</reference>
<keyword evidence="2" id="KW-1185">Reference proteome</keyword>
<dbReference type="AlphaFoldDB" id="A0A0B0NZS8"/>
<dbReference type="EMBL" id="KN414613">
    <property type="protein sequence ID" value="KHG20008.1"/>
    <property type="molecule type" value="Genomic_DNA"/>
</dbReference>
<sequence>MPMPYPRYGLIRDLINPKCRDICTLCIPKVQLAFITSILYQTISIILTKINIQFMQH</sequence>
<proteinExistence type="predicted"/>
<evidence type="ECO:0000313" key="2">
    <source>
        <dbReference type="Proteomes" id="UP000032142"/>
    </source>
</evidence>
<gene>
    <name evidence="1" type="ORF">F383_25558</name>
</gene>